<accession>A0A0D3CDU3</accession>
<dbReference type="AlphaFoldDB" id="A0A0D3CDU3"/>
<dbReference type="Gramene" id="Bo5g049400.1">
    <property type="protein sequence ID" value="Bo5g049400.1"/>
    <property type="gene ID" value="Bo5g049400"/>
</dbReference>
<feature type="compositionally biased region" description="Low complexity" evidence="1">
    <location>
        <begin position="22"/>
        <end position="41"/>
    </location>
</feature>
<protein>
    <submittedName>
        <fullName evidence="2">Uncharacterized protein</fullName>
    </submittedName>
</protein>
<sequence length="50" mass="5342">MIRKNRLTPHYRQMFGEHGSRLDPSSSSDPGSSSAPGSSGPETVPETQPS</sequence>
<organism evidence="2 3">
    <name type="scientific">Brassica oleracea var. oleracea</name>
    <dbReference type="NCBI Taxonomy" id="109376"/>
    <lineage>
        <taxon>Eukaryota</taxon>
        <taxon>Viridiplantae</taxon>
        <taxon>Streptophyta</taxon>
        <taxon>Embryophyta</taxon>
        <taxon>Tracheophyta</taxon>
        <taxon>Spermatophyta</taxon>
        <taxon>Magnoliopsida</taxon>
        <taxon>eudicotyledons</taxon>
        <taxon>Gunneridae</taxon>
        <taxon>Pentapetalae</taxon>
        <taxon>rosids</taxon>
        <taxon>malvids</taxon>
        <taxon>Brassicales</taxon>
        <taxon>Brassicaceae</taxon>
        <taxon>Brassiceae</taxon>
        <taxon>Brassica</taxon>
    </lineage>
</organism>
<evidence type="ECO:0000313" key="2">
    <source>
        <dbReference type="EnsemblPlants" id="Bo5g049400.1"/>
    </source>
</evidence>
<dbReference type="HOGENOM" id="CLU_3127135_0_0_1"/>
<dbReference type="Proteomes" id="UP000032141">
    <property type="component" value="Chromosome C5"/>
</dbReference>
<dbReference type="EnsemblPlants" id="Bo5g049400.1">
    <property type="protein sequence ID" value="Bo5g049400.1"/>
    <property type="gene ID" value="Bo5g049400"/>
</dbReference>
<evidence type="ECO:0000313" key="3">
    <source>
        <dbReference type="Proteomes" id="UP000032141"/>
    </source>
</evidence>
<proteinExistence type="predicted"/>
<reference evidence="2" key="2">
    <citation type="submission" date="2015-03" db="UniProtKB">
        <authorList>
            <consortium name="EnsemblPlants"/>
        </authorList>
    </citation>
    <scope>IDENTIFICATION</scope>
</reference>
<keyword evidence="3" id="KW-1185">Reference proteome</keyword>
<name>A0A0D3CDU3_BRAOL</name>
<evidence type="ECO:0000256" key="1">
    <source>
        <dbReference type="SAM" id="MobiDB-lite"/>
    </source>
</evidence>
<feature type="region of interest" description="Disordered" evidence="1">
    <location>
        <begin position="1"/>
        <end position="50"/>
    </location>
</feature>
<reference evidence="2 3" key="1">
    <citation type="journal article" date="2014" name="Genome Biol.">
        <title>Transcriptome and methylome profiling reveals relics of genome dominance in the mesopolyploid Brassica oleracea.</title>
        <authorList>
            <person name="Parkin I.A."/>
            <person name="Koh C."/>
            <person name="Tang H."/>
            <person name="Robinson S.J."/>
            <person name="Kagale S."/>
            <person name="Clarke W.E."/>
            <person name="Town C.D."/>
            <person name="Nixon J."/>
            <person name="Krishnakumar V."/>
            <person name="Bidwell S.L."/>
            <person name="Denoeud F."/>
            <person name="Belcram H."/>
            <person name="Links M.G."/>
            <person name="Just J."/>
            <person name="Clarke C."/>
            <person name="Bender T."/>
            <person name="Huebert T."/>
            <person name="Mason A.S."/>
            <person name="Pires J.C."/>
            <person name="Barker G."/>
            <person name="Moore J."/>
            <person name="Walley P.G."/>
            <person name="Manoli S."/>
            <person name="Batley J."/>
            <person name="Edwards D."/>
            <person name="Nelson M.N."/>
            <person name="Wang X."/>
            <person name="Paterson A.H."/>
            <person name="King G."/>
            <person name="Bancroft I."/>
            <person name="Chalhoub B."/>
            <person name="Sharpe A.G."/>
        </authorList>
    </citation>
    <scope>NUCLEOTIDE SEQUENCE</scope>
    <source>
        <strain evidence="2 3">cv. TO1000</strain>
    </source>
</reference>